<dbReference type="RefSeq" id="WP_382270561.1">
    <property type="nucleotide sequence ID" value="NZ_JBHTBU010000001.1"/>
</dbReference>
<evidence type="ECO:0000313" key="3">
    <source>
        <dbReference type="Proteomes" id="UP001596542"/>
    </source>
</evidence>
<keyword evidence="3" id="KW-1185">Reference proteome</keyword>
<evidence type="ECO:0008006" key="4">
    <source>
        <dbReference type="Google" id="ProtNLM"/>
    </source>
</evidence>
<accession>A0ABW2I8Y3</accession>
<gene>
    <name evidence="2" type="ORF">ACFQPC_05265</name>
</gene>
<dbReference type="EMBL" id="JBHTBU010000001">
    <property type="protein sequence ID" value="MFC7287442.1"/>
    <property type="molecule type" value="Genomic_DNA"/>
</dbReference>
<feature type="transmembrane region" description="Helical" evidence="1">
    <location>
        <begin position="84"/>
        <end position="109"/>
    </location>
</feature>
<dbReference type="Proteomes" id="UP001596542">
    <property type="component" value="Unassembled WGS sequence"/>
</dbReference>
<comment type="caution">
    <text evidence="2">The sequence shown here is derived from an EMBL/GenBank/DDBJ whole genome shotgun (WGS) entry which is preliminary data.</text>
</comment>
<reference evidence="3" key="1">
    <citation type="journal article" date="2019" name="Int. J. Syst. Evol. Microbiol.">
        <title>The Global Catalogue of Microorganisms (GCM) 10K type strain sequencing project: providing services to taxonomists for standard genome sequencing and annotation.</title>
        <authorList>
            <consortium name="The Broad Institute Genomics Platform"/>
            <consortium name="The Broad Institute Genome Sequencing Center for Infectious Disease"/>
            <person name="Wu L."/>
            <person name="Ma J."/>
        </authorList>
    </citation>
    <scope>NUCLEOTIDE SEQUENCE [LARGE SCALE GENOMIC DNA]</scope>
    <source>
        <strain evidence="3">KACC 12508</strain>
    </source>
</reference>
<evidence type="ECO:0000256" key="1">
    <source>
        <dbReference type="SAM" id="Phobius"/>
    </source>
</evidence>
<evidence type="ECO:0000313" key="2">
    <source>
        <dbReference type="EMBL" id="MFC7287442.1"/>
    </source>
</evidence>
<proteinExistence type="predicted"/>
<keyword evidence="1" id="KW-1133">Transmembrane helix</keyword>
<name>A0ABW2I8Y3_9BURK</name>
<protein>
    <recommendedName>
        <fullName evidence="4">Lycopene cyclase domain-containing protein</fullName>
    </recommendedName>
</protein>
<organism evidence="2 3">
    <name type="scientific">Herminiimonas glaciei</name>
    <dbReference type="NCBI Taxonomy" id="523788"/>
    <lineage>
        <taxon>Bacteria</taxon>
        <taxon>Pseudomonadati</taxon>
        <taxon>Pseudomonadota</taxon>
        <taxon>Betaproteobacteria</taxon>
        <taxon>Burkholderiales</taxon>
        <taxon>Oxalobacteraceae</taxon>
        <taxon>Herminiimonas</taxon>
    </lineage>
</organism>
<keyword evidence="1" id="KW-0472">Membrane</keyword>
<feature type="transmembrane region" description="Helical" evidence="1">
    <location>
        <begin position="35"/>
        <end position="56"/>
    </location>
</feature>
<keyword evidence="1" id="KW-0812">Transmembrane</keyword>
<feature type="transmembrane region" description="Helical" evidence="1">
    <location>
        <begin position="6"/>
        <end position="23"/>
    </location>
</feature>
<sequence>MTFFFLQLLLLPLYLFAPPFILLNWHARLSWPTRYGLAIAPVAITYMGWQFGGWAFNYFECGGNFKMIGDCLRWGYDFTSIIEFFLFLMIPCMALALPMSLLLLLGTLYQHATSLYAKKWGR</sequence>